<evidence type="ECO:0000313" key="2">
    <source>
        <dbReference type="Proteomes" id="UP000054564"/>
    </source>
</evidence>
<protein>
    <submittedName>
        <fullName evidence="1">Uncharacterized protein</fullName>
    </submittedName>
</protein>
<dbReference type="Proteomes" id="UP000054564">
    <property type="component" value="Unassembled WGS sequence"/>
</dbReference>
<keyword evidence="2" id="KW-1185">Reference proteome</keyword>
<comment type="caution">
    <text evidence="1">The sequence shown here is derived from an EMBL/GenBank/DDBJ whole genome shotgun (WGS) entry which is preliminary data.</text>
</comment>
<accession>A0A0L0V5I7</accession>
<organism evidence="1 2">
    <name type="scientific">Puccinia striiformis f. sp. tritici PST-78</name>
    <dbReference type="NCBI Taxonomy" id="1165861"/>
    <lineage>
        <taxon>Eukaryota</taxon>
        <taxon>Fungi</taxon>
        <taxon>Dikarya</taxon>
        <taxon>Basidiomycota</taxon>
        <taxon>Pucciniomycotina</taxon>
        <taxon>Pucciniomycetes</taxon>
        <taxon>Pucciniales</taxon>
        <taxon>Pucciniaceae</taxon>
        <taxon>Puccinia</taxon>
    </lineage>
</organism>
<name>A0A0L0V5I7_9BASI</name>
<reference evidence="2" key="1">
    <citation type="submission" date="2014-03" db="EMBL/GenBank/DDBJ databases">
        <title>The Genome Sequence of Puccinia striiformis f. sp. tritici PST-78.</title>
        <authorList>
            <consortium name="The Broad Institute Genome Sequencing Platform"/>
            <person name="Cuomo C."/>
            <person name="Hulbert S."/>
            <person name="Chen X."/>
            <person name="Walker B."/>
            <person name="Young S.K."/>
            <person name="Zeng Q."/>
            <person name="Gargeya S."/>
            <person name="Fitzgerald M."/>
            <person name="Haas B."/>
            <person name="Abouelleil A."/>
            <person name="Alvarado L."/>
            <person name="Arachchi H.M."/>
            <person name="Berlin A.M."/>
            <person name="Chapman S.B."/>
            <person name="Goldberg J."/>
            <person name="Griggs A."/>
            <person name="Gujja S."/>
            <person name="Hansen M."/>
            <person name="Howarth C."/>
            <person name="Imamovic A."/>
            <person name="Larimer J."/>
            <person name="McCowan C."/>
            <person name="Montmayeur A."/>
            <person name="Murphy C."/>
            <person name="Neiman D."/>
            <person name="Pearson M."/>
            <person name="Priest M."/>
            <person name="Roberts A."/>
            <person name="Saif S."/>
            <person name="Shea T."/>
            <person name="Sisk P."/>
            <person name="Sykes S."/>
            <person name="Wortman J."/>
            <person name="Nusbaum C."/>
            <person name="Birren B."/>
        </authorList>
    </citation>
    <scope>NUCLEOTIDE SEQUENCE [LARGE SCALE GENOMIC DNA]</scope>
    <source>
        <strain evidence="2">race PST-78</strain>
    </source>
</reference>
<dbReference type="AlphaFoldDB" id="A0A0L0V5I7"/>
<dbReference type="EMBL" id="AJIL01000114">
    <property type="protein sequence ID" value="KNE94532.1"/>
    <property type="molecule type" value="Genomic_DNA"/>
</dbReference>
<gene>
    <name evidence="1" type="ORF">PSTG_12083</name>
</gene>
<sequence>MALQIFGRGLYFHPVLELDTVEITVRVNPRSATPGPIVNMAGVAYSSAVENTIAKGFSIASRIVRSEIQQPIETSSLAWPASHD</sequence>
<proteinExistence type="predicted"/>
<evidence type="ECO:0000313" key="1">
    <source>
        <dbReference type="EMBL" id="KNE94532.1"/>
    </source>
</evidence>